<dbReference type="InterPro" id="IPR051310">
    <property type="entry name" value="MCP_chemotaxis"/>
</dbReference>
<dbReference type="InterPro" id="IPR024478">
    <property type="entry name" value="HlyB_4HB_MCP"/>
</dbReference>
<dbReference type="GO" id="GO:0007165">
    <property type="term" value="P:signal transduction"/>
    <property type="evidence" value="ECO:0007669"/>
    <property type="project" value="UniProtKB-KW"/>
</dbReference>
<dbReference type="Pfam" id="PF12729">
    <property type="entry name" value="4HB_MCP_1"/>
    <property type="match status" value="1"/>
</dbReference>
<proteinExistence type="inferred from homology"/>
<dbReference type="Pfam" id="PF00672">
    <property type="entry name" value="HAMP"/>
    <property type="match status" value="1"/>
</dbReference>
<dbReference type="InterPro" id="IPR003660">
    <property type="entry name" value="HAMP_dom"/>
</dbReference>
<dbReference type="PROSITE" id="PS50885">
    <property type="entry name" value="HAMP"/>
    <property type="match status" value="1"/>
</dbReference>
<dbReference type="PANTHER" id="PTHR43531:SF14">
    <property type="entry name" value="METHYL-ACCEPTING CHEMOTAXIS PROTEIN I-RELATED"/>
    <property type="match status" value="1"/>
</dbReference>
<feature type="domain" description="Methyl-accepting transducer" evidence="6">
    <location>
        <begin position="267"/>
        <end position="496"/>
    </location>
</feature>
<dbReference type="FunFam" id="1.10.287.950:FF:000001">
    <property type="entry name" value="Methyl-accepting chemotaxis sensory transducer"/>
    <property type="match status" value="1"/>
</dbReference>
<keyword evidence="4" id="KW-0807">Transducer</keyword>
<dbReference type="GO" id="GO:0006935">
    <property type="term" value="P:chemotaxis"/>
    <property type="evidence" value="ECO:0007669"/>
    <property type="project" value="InterPro"/>
</dbReference>
<evidence type="ECO:0000313" key="8">
    <source>
        <dbReference type="EMBL" id="KGH31492.1"/>
    </source>
</evidence>
<evidence type="ECO:0000256" key="3">
    <source>
        <dbReference type="ARBA" id="ARBA00029447"/>
    </source>
</evidence>
<evidence type="ECO:0000256" key="5">
    <source>
        <dbReference type="SAM" id="Phobius"/>
    </source>
</evidence>
<dbReference type="AlphaFoldDB" id="A0A096HRC0"/>
<dbReference type="Gene3D" id="6.10.340.10">
    <property type="match status" value="1"/>
</dbReference>
<dbReference type="PROSITE" id="PS50111">
    <property type="entry name" value="CHEMOTAXIS_TRANSDUC_2"/>
    <property type="match status" value="1"/>
</dbReference>
<dbReference type="Pfam" id="PF00015">
    <property type="entry name" value="MCPsignal"/>
    <property type="match status" value="1"/>
</dbReference>
<feature type="domain" description="HAMP" evidence="7">
    <location>
        <begin position="210"/>
        <end position="262"/>
    </location>
</feature>
<dbReference type="InterPro" id="IPR047347">
    <property type="entry name" value="YvaQ-like_sensor"/>
</dbReference>
<keyword evidence="2" id="KW-0488">Methylation</keyword>
<dbReference type="SMART" id="SM00304">
    <property type="entry name" value="HAMP"/>
    <property type="match status" value="1"/>
</dbReference>
<keyword evidence="5" id="KW-1133">Transmembrane helix</keyword>
<dbReference type="GO" id="GO:0005886">
    <property type="term" value="C:plasma membrane"/>
    <property type="evidence" value="ECO:0007669"/>
    <property type="project" value="TreeGrafter"/>
</dbReference>
<evidence type="ECO:0000256" key="2">
    <source>
        <dbReference type="ARBA" id="ARBA00022481"/>
    </source>
</evidence>
<dbReference type="RefSeq" id="WP_034365805.1">
    <property type="nucleotide sequence ID" value="NZ_AWOR01000012.1"/>
</dbReference>
<dbReference type="SMART" id="SM00283">
    <property type="entry name" value="MA"/>
    <property type="match status" value="1"/>
</dbReference>
<dbReference type="CDD" id="cd19411">
    <property type="entry name" value="MCP2201-like_sensor"/>
    <property type="match status" value="1"/>
</dbReference>
<dbReference type="InterPro" id="IPR004090">
    <property type="entry name" value="Chemotax_Me-accpt_rcpt"/>
</dbReference>
<comment type="caution">
    <text evidence="8">The sequence shown here is derived from an EMBL/GenBank/DDBJ whole genome shotgun (WGS) entry which is preliminary data.</text>
</comment>
<dbReference type="EMBL" id="AWOR01000012">
    <property type="protein sequence ID" value="KGH31492.1"/>
    <property type="molecule type" value="Genomic_DNA"/>
</dbReference>
<evidence type="ECO:0000259" key="6">
    <source>
        <dbReference type="PROSITE" id="PS50111"/>
    </source>
</evidence>
<dbReference type="SUPFAM" id="SSF58104">
    <property type="entry name" value="Methyl-accepting chemotaxis protein (MCP) signaling domain"/>
    <property type="match status" value="1"/>
</dbReference>
<evidence type="ECO:0000256" key="1">
    <source>
        <dbReference type="ARBA" id="ARBA00004370"/>
    </source>
</evidence>
<dbReference type="CDD" id="cd11386">
    <property type="entry name" value="MCP_signal"/>
    <property type="match status" value="1"/>
</dbReference>
<organism evidence="8 9">
    <name type="scientific">Comamonas testosteroni</name>
    <name type="common">Pseudomonas testosteroni</name>
    <dbReference type="NCBI Taxonomy" id="285"/>
    <lineage>
        <taxon>Bacteria</taxon>
        <taxon>Pseudomonadati</taxon>
        <taxon>Pseudomonadota</taxon>
        <taxon>Betaproteobacteria</taxon>
        <taxon>Burkholderiales</taxon>
        <taxon>Comamonadaceae</taxon>
        <taxon>Comamonas</taxon>
    </lineage>
</organism>
<name>A0A096HRC0_COMTE</name>
<protein>
    <submittedName>
        <fullName evidence="8">Chemotaxis protein</fullName>
    </submittedName>
</protein>
<comment type="similarity">
    <text evidence="3">Belongs to the methyl-accepting chemotaxis (MCP) protein family.</text>
</comment>
<dbReference type="Proteomes" id="UP000029553">
    <property type="component" value="Unassembled WGS sequence"/>
</dbReference>
<dbReference type="Gene3D" id="1.10.287.950">
    <property type="entry name" value="Methyl-accepting chemotaxis protein"/>
    <property type="match status" value="1"/>
</dbReference>
<dbReference type="InterPro" id="IPR004089">
    <property type="entry name" value="MCPsignal_dom"/>
</dbReference>
<sequence>MNRLKISTRLTFSFMTLMVLILVLGGVALLGSSTQRSALTDITQKQIPIIRTLNTITDGANEQAIQFRNLAIFSTEALQASARAMIQKTRTEVAAEMDSLGKHTHSGLGQSLLEDLKQRRVAFLKSGDEFLGLLDQGQRDEALSLLETQLRPNQLEYQRVIRSMLDHQTQSSDVASEKAEAAADNLFQEVLATGAIAILLAVTLAITITRSITRPLSLAMAAADRVARGDLSGQIMVKSQDETGQLLSALQRMQHSLVSTVSAVRGNAQGVASGSAQIAMGNNDLSSRTEEQASALEQTAASMEQLGATVKQNADNARQANQMALNASTVATQGGEVVAEVVETMKSINESSHKISDIIGVIDGIAFQTNILALNAAVEAARAGEQGRGFAVVASEVRALAGRSAEAAKEIKQLITTSVQRVEQGSLLVDKAGETMTDVVTAIRRVTDIMGEISAASHEQSSGMAQIGEAVTQMDQTTQQNAALVEEMAAAASSLHNQAQSLVEAVAVFKLSEHQQNTSAAMQAASVNPTKPATVARVSESPPKPLMATKSPVLRRPVAIAGTQQTTGKNGDDWETF</sequence>
<dbReference type="PANTHER" id="PTHR43531">
    <property type="entry name" value="PROTEIN ICFG"/>
    <property type="match status" value="1"/>
</dbReference>
<keyword evidence="5" id="KW-0812">Transmembrane</keyword>
<dbReference type="GO" id="GO:0004888">
    <property type="term" value="F:transmembrane signaling receptor activity"/>
    <property type="evidence" value="ECO:0007669"/>
    <property type="project" value="InterPro"/>
</dbReference>
<keyword evidence="5" id="KW-0472">Membrane</keyword>
<evidence type="ECO:0000259" key="7">
    <source>
        <dbReference type="PROSITE" id="PS50885"/>
    </source>
</evidence>
<comment type="subcellular location">
    <subcellularLocation>
        <location evidence="1">Membrane</location>
    </subcellularLocation>
</comment>
<accession>A0A096HRC0</accession>
<evidence type="ECO:0000256" key="4">
    <source>
        <dbReference type="PROSITE-ProRule" id="PRU00284"/>
    </source>
</evidence>
<reference evidence="8 9" key="1">
    <citation type="submission" date="2013-09" db="EMBL/GenBank/DDBJ databases">
        <title>High correlation between genotypes and phenotypes of environmental bacteria Comamonas testosteroni strains.</title>
        <authorList>
            <person name="Liu L."/>
            <person name="Zhu W."/>
            <person name="Xia X."/>
            <person name="Xu B."/>
            <person name="Luo M."/>
            <person name="Wang G."/>
        </authorList>
    </citation>
    <scope>NUCLEOTIDE SEQUENCE [LARGE SCALE GENOMIC DNA]</scope>
    <source>
        <strain evidence="8 9">JL40</strain>
    </source>
</reference>
<feature type="transmembrane region" description="Helical" evidence="5">
    <location>
        <begin position="190"/>
        <end position="208"/>
    </location>
</feature>
<gene>
    <name evidence="8" type="ORF">P353_04420</name>
</gene>
<dbReference type="CDD" id="cd06225">
    <property type="entry name" value="HAMP"/>
    <property type="match status" value="1"/>
</dbReference>
<dbReference type="PRINTS" id="PR00260">
    <property type="entry name" value="CHEMTRNSDUCR"/>
</dbReference>
<evidence type="ECO:0000313" key="9">
    <source>
        <dbReference type="Proteomes" id="UP000029553"/>
    </source>
</evidence>